<keyword evidence="2" id="KW-0539">Nucleus</keyword>
<evidence type="ECO:0000313" key="7">
    <source>
        <dbReference type="Proteomes" id="UP000734854"/>
    </source>
</evidence>
<feature type="region of interest" description="Disordered" evidence="4">
    <location>
        <begin position="179"/>
        <end position="275"/>
    </location>
</feature>
<dbReference type="InterPro" id="IPR033485">
    <property type="entry name" value="EMSY-LIKE_plant"/>
</dbReference>
<comment type="subcellular location">
    <subcellularLocation>
        <location evidence="1">Nucleus</location>
    </subcellularLocation>
</comment>
<feature type="domain" description="ENT" evidence="5">
    <location>
        <begin position="101"/>
        <end position="188"/>
    </location>
</feature>
<dbReference type="Pfam" id="PF03735">
    <property type="entry name" value="ENT"/>
    <property type="match status" value="1"/>
</dbReference>
<evidence type="ECO:0000256" key="4">
    <source>
        <dbReference type="SAM" id="MobiDB-lite"/>
    </source>
</evidence>
<dbReference type="InterPro" id="IPR005491">
    <property type="entry name" value="ENT_dom"/>
</dbReference>
<dbReference type="GO" id="GO:0005634">
    <property type="term" value="C:nucleus"/>
    <property type="evidence" value="ECO:0007669"/>
    <property type="project" value="UniProtKB-SubCell"/>
</dbReference>
<dbReference type="EMBL" id="JACMSC010000088">
    <property type="protein sequence ID" value="KAG6467105.1"/>
    <property type="molecule type" value="Genomic_DNA"/>
</dbReference>
<organism evidence="6 7">
    <name type="scientific">Zingiber officinale</name>
    <name type="common">Ginger</name>
    <name type="synonym">Amomum zingiber</name>
    <dbReference type="NCBI Taxonomy" id="94328"/>
    <lineage>
        <taxon>Eukaryota</taxon>
        <taxon>Viridiplantae</taxon>
        <taxon>Streptophyta</taxon>
        <taxon>Embryophyta</taxon>
        <taxon>Tracheophyta</taxon>
        <taxon>Spermatophyta</taxon>
        <taxon>Magnoliopsida</taxon>
        <taxon>Liliopsida</taxon>
        <taxon>Zingiberales</taxon>
        <taxon>Zingiberaceae</taxon>
        <taxon>Zingiber</taxon>
    </lineage>
</organism>
<keyword evidence="3" id="KW-0175">Coiled coil</keyword>
<dbReference type="Gene3D" id="1.10.1240.40">
    <property type="entry name" value="ENT domain"/>
    <property type="match status" value="1"/>
</dbReference>
<evidence type="ECO:0000313" key="6">
    <source>
        <dbReference type="EMBL" id="KAG6467105.1"/>
    </source>
</evidence>
<dbReference type="PANTHER" id="PTHR33432">
    <property type="entry name" value="PROTEIN EMSY-LIKE 4"/>
    <property type="match status" value="1"/>
</dbReference>
<proteinExistence type="predicted"/>
<feature type="region of interest" description="Disordered" evidence="4">
    <location>
        <begin position="351"/>
        <end position="397"/>
    </location>
</feature>
<evidence type="ECO:0000259" key="5">
    <source>
        <dbReference type="PROSITE" id="PS51138"/>
    </source>
</evidence>
<feature type="compositionally biased region" description="Basic residues" evidence="4">
    <location>
        <begin position="226"/>
        <end position="240"/>
    </location>
</feature>
<evidence type="ECO:0000256" key="1">
    <source>
        <dbReference type="ARBA" id="ARBA00004123"/>
    </source>
</evidence>
<evidence type="ECO:0000256" key="2">
    <source>
        <dbReference type="ARBA" id="ARBA00023242"/>
    </source>
</evidence>
<feature type="coiled-coil region" evidence="3">
    <location>
        <begin position="16"/>
        <end position="52"/>
    </location>
</feature>
<dbReference type="CDD" id="cd20404">
    <property type="entry name" value="Tudor_Agenet_AtEML-like"/>
    <property type="match status" value="1"/>
</dbReference>
<protein>
    <recommendedName>
        <fullName evidence="5">ENT domain-containing protein</fullName>
    </recommendedName>
</protein>
<name>A0A8J5C592_ZINOF</name>
<dbReference type="SMART" id="SM01191">
    <property type="entry name" value="ENT"/>
    <property type="match status" value="1"/>
</dbReference>
<dbReference type="PROSITE" id="PS51138">
    <property type="entry name" value="ENT"/>
    <property type="match status" value="1"/>
</dbReference>
<dbReference type="GO" id="GO:0050832">
    <property type="term" value="P:defense response to fungus"/>
    <property type="evidence" value="ECO:0007669"/>
    <property type="project" value="InterPro"/>
</dbReference>
<comment type="caution">
    <text evidence="6">The sequence shown here is derived from an EMBL/GenBank/DDBJ whole genome shotgun (WGS) entry which is preliminary data.</text>
</comment>
<dbReference type="PANTHER" id="PTHR33432:SF27">
    <property type="entry name" value="PROTEIN EMSY-LIKE 3"/>
    <property type="match status" value="1"/>
</dbReference>
<dbReference type="Gene3D" id="2.30.30.140">
    <property type="match status" value="1"/>
</dbReference>
<sequence>MEQKSAVVPPRFEDIKNKLEEENKKKAMRATILKLEAEISDLQNEIATREEKEFTMFLINAGTDDDLPPPHQNKGIRGHMMTGYKRNVVGAMPYSRMQNDMEIQIHQLEQAAYNSILRAFKAQSDALTWEKESLITDLRKELRVSGEEHRELLSRVNVDDIIQRIREWRREGGLQSGLFNNIQLDGPTPSPSISASHKRQRTQAAPSLSFDAPSPGLHLQPSSSAAKRRTAIGAKGKKPKTSQAIPSAASTKTMQYPSAGPSGRGQVPACKNSSGAPAVNEAAKKIPCDPLIGRKVMTRWPEDNNFYEAVIMEYNPVAGLHGLIYDVGTGKETYEWVNLKEILPEDIRWEGGDPGISHRSGQSIKKPSGRTRAAPGAGRGRITRKKQAKKDFPPFQNGINKKSLDHLEIFNTEMLIREVEKVFVANHPDPVAMEKAKALLKEHEQSLIDAIARLAGASDGESGN</sequence>
<accession>A0A8J5C592</accession>
<evidence type="ECO:0000256" key="3">
    <source>
        <dbReference type="SAM" id="Coils"/>
    </source>
</evidence>
<dbReference type="SUPFAM" id="SSF63748">
    <property type="entry name" value="Tudor/PWWP/MBT"/>
    <property type="match status" value="1"/>
</dbReference>
<dbReference type="SUPFAM" id="SSF158639">
    <property type="entry name" value="ENT-like"/>
    <property type="match status" value="1"/>
</dbReference>
<keyword evidence="7" id="KW-1185">Reference proteome</keyword>
<dbReference type="Proteomes" id="UP000734854">
    <property type="component" value="Unassembled WGS sequence"/>
</dbReference>
<feature type="compositionally biased region" description="Polar residues" evidence="4">
    <location>
        <begin position="241"/>
        <end position="256"/>
    </location>
</feature>
<reference evidence="6 7" key="1">
    <citation type="submission" date="2020-08" db="EMBL/GenBank/DDBJ databases">
        <title>Plant Genome Project.</title>
        <authorList>
            <person name="Zhang R.-G."/>
        </authorList>
    </citation>
    <scope>NUCLEOTIDE SEQUENCE [LARGE SCALE GENOMIC DNA]</scope>
    <source>
        <tissue evidence="6">Rhizome</tissue>
    </source>
</reference>
<gene>
    <name evidence="6" type="ORF">ZIOFF_075077</name>
</gene>
<dbReference type="AlphaFoldDB" id="A0A8J5C592"/>
<dbReference type="InterPro" id="IPR036142">
    <property type="entry name" value="ENT_dom-like_sf"/>
</dbReference>